<protein>
    <submittedName>
        <fullName evidence="3">Restriction endonuclease</fullName>
    </submittedName>
</protein>
<gene>
    <name evidence="3" type="ORF">AB986_08325</name>
</gene>
<organism evidence="3 4">
    <name type="scientific">Guptibacillus hwajinpoensis</name>
    <dbReference type="NCBI Taxonomy" id="208199"/>
    <lineage>
        <taxon>Bacteria</taxon>
        <taxon>Bacillati</taxon>
        <taxon>Bacillota</taxon>
        <taxon>Bacilli</taxon>
        <taxon>Bacillales</taxon>
        <taxon>Guptibacillaceae</taxon>
        <taxon>Guptibacillus</taxon>
    </lineage>
</organism>
<dbReference type="Proteomes" id="UP000035996">
    <property type="component" value="Unassembled WGS sequence"/>
</dbReference>
<keyword evidence="3" id="KW-0255">Endonuclease</keyword>
<proteinExistence type="predicted"/>
<evidence type="ECO:0000259" key="1">
    <source>
        <dbReference type="Pfam" id="PF13391"/>
    </source>
</evidence>
<dbReference type="Pfam" id="PF26340">
    <property type="entry name" value="DNA-SBD_ScoMcrA"/>
    <property type="match status" value="1"/>
</dbReference>
<keyword evidence="4" id="KW-1185">Reference proteome</keyword>
<dbReference type="CDD" id="cd00085">
    <property type="entry name" value="HNHc"/>
    <property type="match status" value="1"/>
</dbReference>
<dbReference type="PATRIC" id="fig|157733.3.peg.3944"/>
<dbReference type="Pfam" id="PF13391">
    <property type="entry name" value="HNH_2"/>
    <property type="match status" value="1"/>
</dbReference>
<name>A0A0J6D1Q5_9BACL</name>
<evidence type="ECO:0000259" key="2">
    <source>
        <dbReference type="Pfam" id="PF26340"/>
    </source>
</evidence>
<dbReference type="InterPro" id="IPR011396">
    <property type="entry name" value="PT_DNA_restrict"/>
</dbReference>
<keyword evidence="3" id="KW-0378">Hydrolase</keyword>
<comment type="caution">
    <text evidence="3">The sequence shown here is derived from an EMBL/GenBank/DDBJ whole genome shotgun (WGS) entry which is preliminary data.</text>
</comment>
<dbReference type="GO" id="GO:0004519">
    <property type="term" value="F:endonuclease activity"/>
    <property type="evidence" value="ECO:0007669"/>
    <property type="project" value="UniProtKB-KW"/>
</dbReference>
<dbReference type="RefSeq" id="WP_048310388.1">
    <property type="nucleotide sequence ID" value="NZ_CP119526.1"/>
</dbReference>
<dbReference type="InterPro" id="IPR058813">
    <property type="entry name" value="DNA-SBD_ScoMcrA"/>
</dbReference>
<dbReference type="EMBL" id="LELK01000001">
    <property type="protein sequence ID" value="KMM39218.1"/>
    <property type="molecule type" value="Genomic_DNA"/>
</dbReference>
<dbReference type="STRING" id="157733.AB986_08325"/>
<dbReference type="PIRSF" id="PIRSF030850">
    <property type="entry name" value="UCP030850"/>
    <property type="match status" value="1"/>
</dbReference>
<sequence length="292" mass="34295">MKETTLKENINSLSIWKKGNQRAPHKPLLLLYTLARLQSDQSQFIPYKEVKEKLTSLLIEFGPKRKSYHPEEPFVRLKHDGIWELRSRLELDTRNPNNRLLLDHHVSGGFTDEVYHLLKDNHQLLCEVADILLRNHFPETLHEDILAHVGLDLEYKGKRSRNPYFRERILKAYEYSCEVCGFNVRLGDKLVGVEAAHIKWHQAGGPDIENNGIALCSMHHKLFDRGVFTLSEENTFLVAEQAHGTSGFQEWLLQFHGRDIRRPIHPDYLPEDRFLNWHVREVFKGPERYYTI</sequence>
<evidence type="ECO:0000313" key="4">
    <source>
        <dbReference type="Proteomes" id="UP000035996"/>
    </source>
</evidence>
<evidence type="ECO:0000313" key="3">
    <source>
        <dbReference type="EMBL" id="KMM39218.1"/>
    </source>
</evidence>
<dbReference type="OrthoDB" id="67788at2"/>
<reference evidence="3" key="1">
    <citation type="submission" date="2015-06" db="EMBL/GenBank/DDBJ databases">
        <authorList>
            <person name="Liu B."/>
            <person name="Wang J."/>
            <person name="Zhu Y."/>
            <person name="Liu G."/>
            <person name="Chen Q."/>
            <person name="Zheng C."/>
            <person name="Che J."/>
            <person name="Ge C."/>
            <person name="Shi H."/>
            <person name="Pan Z."/>
            <person name="Liu X."/>
        </authorList>
    </citation>
    <scope>NUCLEOTIDE SEQUENCE [LARGE SCALE GENOMIC DNA]</scope>
    <source>
        <strain evidence="3">DSM 16346</strain>
    </source>
</reference>
<dbReference type="InterPro" id="IPR003615">
    <property type="entry name" value="HNH_nuc"/>
</dbReference>
<feature type="domain" description="HNH nuclease" evidence="1">
    <location>
        <begin position="177"/>
        <end position="230"/>
    </location>
</feature>
<accession>A0A0J6D1Q5</accession>
<dbReference type="AlphaFoldDB" id="A0A0J6D1Q5"/>
<feature type="domain" description="ScoMcrA-like DNA sulfur-binding" evidence="2">
    <location>
        <begin position="4"/>
        <end position="152"/>
    </location>
</feature>
<dbReference type="NCBIfam" id="NF045808">
    <property type="entry name" value="PT-DNA_restrict"/>
    <property type="match status" value="1"/>
</dbReference>
<keyword evidence="3" id="KW-0540">Nuclease</keyword>